<name>A0A9E4K3B6_9GAMM</name>
<dbReference type="AlphaFoldDB" id="A0A9E4K3B6"/>
<evidence type="ECO:0000313" key="2">
    <source>
        <dbReference type="EMBL" id="MCG7938228.1"/>
    </source>
</evidence>
<feature type="domain" description="Glycosyl transferase family 1" evidence="1">
    <location>
        <begin position="192"/>
        <end position="348"/>
    </location>
</feature>
<protein>
    <submittedName>
        <fullName evidence="2">Glycosyltransferase family 4 protein</fullName>
    </submittedName>
</protein>
<dbReference type="SUPFAM" id="SSF53756">
    <property type="entry name" value="UDP-Glycosyltransferase/glycogen phosphorylase"/>
    <property type="match status" value="1"/>
</dbReference>
<gene>
    <name evidence="2" type="ORF">JAZ04_05130</name>
</gene>
<dbReference type="PANTHER" id="PTHR45947">
    <property type="entry name" value="SULFOQUINOVOSYL TRANSFERASE SQD2"/>
    <property type="match status" value="1"/>
</dbReference>
<reference evidence="2" key="1">
    <citation type="journal article" date="2021" name="Proc. Natl. Acad. Sci. U.S.A.">
        <title>Global biogeography of chemosynthetic symbionts reveals both localized and globally distributed symbiont groups. .</title>
        <authorList>
            <person name="Osvatic J.T."/>
            <person name="Wilkins L.G.E."/>
            <person name="Leibrecht L."/>
            <person name="Leray M."/>
            <person name="Zauner S."/>
            <person name="Polzin J."/>
            <person name="Camacho Y."/>
            <person name="Gros O."/>
            <person name="van Gils J.A."/>
            <person name="Eisen J.A."/>
            <person name="Petersen J.M."/>
            <person name="Yuen B."/>
        </authorList>
    </citation>
    <scope>NUCLEOTIDE SEQUENCE</scope>
    <source>
        <strain evidence="2">MAGL173</strain>
    </source>
</reference>
<proteinExistence type="predicted"/>
<dbReference type="EMBL" id="JAEPDI010000002">
    <property type="protein sequence ID" value="MCG7938228.1"/>
    <property type="molecule type" value="Genomic_DNA"/>
</dbReference>
<comment type="caution">
    <text evidence="2">The sequence shown here is derived from an EMBL/GenBank/DDBJ whole genome shotgun (WGS) entry which is preliminary data.</text>
</comment>
<evidence type="ECO:0000259" key="1">
    <source>
        <dbReference type="Pfam" id="PF00534"/>
    </source>
</evidence>
<dbReference type="InterPro" id="IPR001296">
    <property type="entry name" value="Glyco_trans_1"/>
</dbReference>
<dbReference type="InterPro" id="IPR050194">
    <property type="entry name" value="Glycosyltransferase_grp1"/>
</dbReference>
<dbReference type="GO" id="GO:0016758">
    <property type="term" value="F:hexosyltransferase activity"/>
    <property type="evidence" value="ECO:0007669"/>
    <property type="project" value="TreeGrafter"/>
</dbReference>
<dbReference type="Proteomes" id="UP000886687">
    <property type="component" value="Unassembled WGS sequence"/>
</dbReference>
<dbReference type="Pfam" id="PF00534">
    <property type="entry name" value="Glycos_transf_1"/>
    <property type="match status" value="1"/>
</dbReference>
<dbReference type="CDD" id="cd03801">
    <property type="entry name" value="GT4_PimA-like"/>
    <property type="match status" value="1"/>
</dbReference>
<sequence>MKYRVVIISPGPKMTLDEEYFTLLSEQCEGDILTSSTEESIINRKQIGSFKVNCIEYKRNNKLLSIADFVLNGIKFAYRAKKNNEKYDLVTTYDPLKSGVVGVIVSKMLKVKFISSVNGVYTSDAEYLDTKDTLSTKLKRFITPLVMKFVLKNTNGIKLLFDSQIDVFEKQIKGKKIARFPNYVPIERFSNIREDKEILFVGFPFKRKGVDILIEAFKKITDQYPDWKLKILGWFQDRTELDKAIDNHPRIDYYEPVYYKEMPNHIGTCGIFVLPSRSEAMGRVLVESMAAGKARIGSNVDGIPTVINDNVDGLLVEPCNAEDLAEKFKSLIEDDELRKRLGKNAEKRAMEEFTKDVYFKNLFNFYKEVVT</sequence>
<accession>A0A9E4K3B6</accession>
<dbReference type="Gene3D" id="3.40.50.2000">
    <property type="entry name" value="Glycogen Phosphorylase B"/>
    <property type="match status" value="2"/>
</dbReference>
<evidence type="ECO:0000313" key="3">
    <source>
        <dbReference type="Proteomes" id="UP000886687"/>
    </source>
</evidence>
<dbReference type="PANTHER" id="PTHR45947:SF3">
    <property type="entry name" value="SULFOQUINOVOSYL TRANSFERASE SQD2"/>
    <property type="match status" value="1"/>
</dbReference>
<organism evidence="2 3">
    <name type="scientific">Candidatus Thiodiazotropha lotti</name>
    <dbReference type="NCBI Taxonomy" id="2792787"/>
    <lineage>
        <taxon>Bacteria</taxon>
        <taxon>Pseudomonadati</taxon>
        <taxon>Pseudomonadota</taxon>
        <taxon>Gammaproteobacteria</taxon>
        <taxon>Chromatiales</taxon>
        <taxon>Sedimenticolaceae</taxon>
        <taxon>Candidatus Thiodiazotropha</taxon>
    </lineage>
</organism>